<comment type="caution">
    <text evidence="2">The sequence shown here is derived from an EMBL/GenBank/DDBJ whole genome shotgun (WGS) entry which is preliminary data.</text>
</comment>
<dbReference type="InterPro" id="IPR035897">
    <property type="entry name" value="Toll_tir_struct_dom_sf"/>
</dbReference>
<dbReference type="OrthoDB" id="6376240at2759"/>
<accession>A0A3R7QM49</accession>
<dbReference type="Proteomes" id="UP000283509">
    <property type="component" value="Unassembled WGS sequence"/>
</dbReference>
<feature type="compositionally biased region" description="Basic and acidic residues" evidence="1">
    <location>
        <begin position="1"/>
        <end position="11"/>
    </location>
</feature>
<reference evidence="2 3" key="1">
    <citation type="submission" date="2018-04" db="EMBL/GenBank/DDBJ databases">
        <authorList>
            <person name="Zhang X."/>
            <person name="Yuan J."/>
            <person name="Li F."/>
            <person name="Xiang J."/>
        </authorList>
    </citation>
    <scope>NUCLEOTIDE SEQUENCE [LARGE SCALE GENOMIC DNA]</scope>
    <source>
        <tissue evidence="2">Muscle</tissue>
    </source>
</reference>
<gene>
    <name evidence="2" type="ORF">C7M84_023345</name>
</gene>
<dbReference type="SUPFAM" id="SSF52200">
    <property type="entry name" value="Toll/Interleukin receptor TIR domain"/>
    <property type="match status" value="1"/>
</dbReference>
<evidence type="ECO:0000256" key="1">
    <source>
        <dbReference type="SAM" id="MobiDB-lite"/>
    </source>
</evidence>
<feature type="region of interest" description="Disordered" evidence="1">
    <location>
        <begin position="1"/>
        <end position="103"/>
    </location>
</feature>
<protein>
    <recommendedName>
        <fullName evidence="4">TIR domain-containing protein</fullName>
    </recommendedName>
</protein>
<feature type="compositionally biased region" description="Low complexity" evidence="1">
    <location>
        <begin position="46"/>
        <end position="101"/>
    </location>
</feature>
<dbReference type="AlphaFoldDB" id="A0A3R7QM49"/>
<reference evidence="2 3" key="2">
    <citation type="submission" date="2019-01" db="EMBL/GenBank/DDBJ databases">
        <title>The decoding of complex shrimp genome reveals the adaptation for benthos swimmer, frequently molting mechanism and breeding impact on genome.</title>
        <authorList>
            <person name="Sun Y."/>
            <person name="Gao Y."/>
            <person name="Yu Y."/>
        </authorList>
    </citation>
    <scope>NUCLEOTIDE SEQUENCE [LARGE SCALE GENOMIC DNA]</scope>
    <source>
        <tissue evidence="2">Muscle</tissue>
    </source>
</reference>
<feature type="compositionally biased region" description="Low complexity" evidence="1">
    <location>
        <begin position="22"/>
        <end position="38"/>
    </location>
</feature>
<dbReference type="EMBL" id="QCYY01000678">
    <property type="protein sequence ID" value="ROT83475.1"/>
    <property type="molecule type" value="Genomic_DNA"/>
</dbReference>
<proteinExistence type="predicted"/>
<organism evidence="2 3">
    <name type="scientific">Penaeus vannamei</name>
    <name type="common">Whiteleg shrimp</name>
    <name type="synonym">Litopenaeus vannamei</name>
    <dbReference type="NCBI Taxonomy" id="6689"/>
    <lineage>
        <taxon>Eukaryota</taxon>
        <taxon>Metazoa</taxon>
        <taxon>Ecdysozoa</taxon>
        <taxon>Arthropoda</taxon>
        <taxon>Crustacea</taxon>
        <taxon>Multicrustacea</taxon>
        <taxon>Malacostraca</taxon>
        <taxon>Eumalacostraca</taxon>
        <taxon>Eucarida</taxon>
        <taxon>Decapoda</taxon>
        <taxon>Dendrobranchiata</taxon>
        <taxon>Penaeoidea</taxon>
        <taxon>Penaeidae</taxon>
        <taxon>Penaeus</taxon>
    </lineage>
</organism>
<evidence type="ECO:0008006" key="4">
    <source>
        <dbReference type="Google" id="ProtNLM"/>
    </source>
</evidence>
<evidence type="ECO:0000313" key="3">
    <source>
        <dbReference type="Proteomes" id="UP000283509"/>
    </source>
</evidence>
<sequence length="342" mass="37886">MLKYIQLKEDDSSVSPDDESLEVSSLSASSSTSLADSQGHSRKSSRSSPTLISYTPLSPTPSSSSSRSSSSSNSTPLSPTSSVSSGSASPWSTSSSEPLSTTRRRKMSLTLLSSPSSSSPPSLESALLGLAKTAIAPSKILADPLEKLVERRNELMSKLIATVGSRRRANNLFVNHAQQWHYLLVYAEEDATLGTKLRRILETYEHVTVAGPWEVRLGDQRLDVWQRLLESSTVVLVLLSRALLRDEVLGICFPGTLIRRNSVVPLFVEPLEAEEITPSLKPIIHRSGEKIYRRDWNAKSYLQALHKTYTFDVHYDREVFLLEQLLEEIRSNVSYVCRCGNC</sequence>
<name>A0A3R7QM49_PENVA</name>
<evidence type="ECO:0000313" key="2">
    <source>
        <dbReference type="EMBL" id="ROT83475.1"/>
    </source>
</evidence>
<keyword evidence="3" id="KW-1185">Reference proteome</keyword>